<accession>A0A0C3LHH5</accession>
<protein>
    <submittedName>
        <fullName evidence="1">Uncharacterized protein</fullName>
    </submittedName>
</protein>
<dbReference type="AlphaFoldDB" id="A0A0C3LHH5"/>
<organism evidence="1 2">
    <name type="scientific">Tulasnella calospora MUT 4182</name>
    <dbReference type="NCBI Taxonomy" id="1051891"/>
    <lineage>
        <taxon>Eukaryota</taxon>
        <taxon>Fungi</taxon>
        <taxon>Dikarya</taxon>
        <taxon>Basidiomycota</taxon>
        <taxon>Agaricomycotina</taxon>
        <taxon>Agaricomycetes</taxon>
        <taxon>Cantharellales</taxon>
        <taxon>Tulasnellaceae</taxon>
        <taxon>Tulasnella</taxon>
    </lineage>
</organism>
<dbReference type="EMBL" id="KN822948">
    <property type="protein sequence ID" value="KIO33408.1"/>
    <property type="molecule type" value="Genomic_DNA"/>
</dbReference>
<reference evidence="2" key="2">
    <citation type="submission" date="2015-01" db="EMBL/GenBank/DDBJ databases">
        <title>Evolutionary Origins and Diversification of the Mycorrhizal Mutualists.</title>
        <authorList>
            <consortium name="DOE Joint Genome Institute"/>
            <consortium name="Mycorrhizal Genomics Consortium"/>
            <person name="Kohler A."/>
            <person name="Kuo A."/>
            <person name="Nagy L.G."/>
            <person name="Floudas D."/>
            <person name="Copeland A."/>
            <person name="Barry K.W."/>
            <person name="Cichocki N."/>
            <person name="Veneault-Fourrey C."/>
            <person name="LaButti K."/>
            <person name="Lindquist E.A."/>
            <person name="Lipzen A."/>
            <person name="Lundell T."/>
            <person name="Morin E."/>
            <person name="Murat C."/>
            <person name="Riley R."/>
            <person name="Ohm R."/>
            <person name="Sun H."/>
            <person name="Tunlid A."/>
            <person name="Henrissat B."/>
            <person name="Grigoriev I.V."/>
            <person name="Hibbett D.S."/>
            <person name="Martin F."/>
        </authorList>
    </citation>
    <scope>NUCLEOTIDE SEQUENCE [LARGE SCALE GENOMIC DNA]</scope>
    <source>
        <strain evidence="2">MUT 4182</strain>
    </source>
</reference>
<keyword evidence="2" id="KW-1185">Reference proteome</keyword>
<evidence type="ECO:0000313" key="1">
    <source>
        <dbReference type="EMBL" id="KIO33408.1"/>
    </source>
</evidence>
<sequence>MEVHYRRPYFRYRKKTRMFTRVYLVSKPSSPRRTLGKLGNDYIPAKLLACHKANRRGRGFKQHIIPNRRPFCGVFYRSHYNHKWRGRGG</sequence>
<evidence type="ECO:0000313" key="2">
    <source>
        <dbReference type="Proteomes" id="UP000054248"/>
    </source>
</evidence>
<reference evidence="1 2" key="1">
    <citation type="submission" date="2014-04" db="EMBL/GenBank/DDBJ databases">
        <authorList>
            <consortium name="DOE Joint Genome Institute"/>
            <person name="Kuo A."/>
            <person name="Girlanda M."/>
            <person name="Perotto S."/>
            <person name="Kohler A."/>
            <person name="Nagy L.G."/>
            <person name="Floudas D."/>
            <person name="Copeland A."/>
            <person name="Barry K.W."/>
            <person name="Cichocki N."/>
            <person name="Veneault-Fourrey C."/>
            <person name="LaButti K."/>
            <person name="Lindquist E.A."/>
            <person name="Lipzen A."/>
            <person name="Lundell T."/>
            <person name="Morin E."/>
            <person name="Murat C."/>
            <person name="Sun H."/>
            <person name="Tunlid A."/>
            <person name="Henrissat B."/>
            <person name="Grigoriev I.V."/>
            <person name="Hibbett D.S."/>
            <person name="Martin F."/>
            <person name="Nordberg H.P."/>
            <person name="Cantor M.N."/>
            <person name="Hua S.X."/>
        </authorList>
    </citation>
    <scope>NUCLEOTIDE SEQUENCE [LARGE SCALE GENOMIC DNA]</scope>
    <source>
        <strain evidence="1 2">MUT 4182</strain>
    </source>
</reference>
<name>A0A0C3LHH5_9AGAM</name>
<gene>
    <name evidence="1" type="ORF">M407DRAFT_192012</name>
</gene>
<dbReference type="Proteomes" id="UP000054248">
    <property type="component" value="Unassembled WGS sequence"/>
</dbReference>
<proteinExistence type="predicted"/>
<dbReference type="HOGENOM" id="CLU_2456431_0_0_1"/>